<evidence type="ECO:0000256" key="1">
    <source>
        <dbReference type="SAM" id="MobiDB-lite"/>
    </source>
</evidence>
<protein>
    <submittedName>
        <fullName evidence="2">Uncharacterized protein</fullName>
    </submittedName>
</protein>
<sequence length="86" mass="8865">MWQIAKDAVEAVLQSWARGEPSEAGFGEGRHAGMGLSVALSALPGRLAKGSSSDPPSFAGRVKSIISAQQLKNGTTSKPAGGRKMQ</sequence>
<evidence type="ECO:0000313" key="3">
    <source>
        <dbReference type="Proteomes" id="UP000318053"/>
    </source>
</evidence>
<comment type="caution">
    <text evidence="2">The sequence shown here is derived from an EMBL/GenBank/DDBJ whole genome shotgun (WGS) entry which is preliminary data.</text>
</comment>
<evidence type="ECO:0000313" key="2">
    <source>
        <dbReference type="EMBL" id="TWT59275.1"/>
    </source>
</evidence>
<accession>A0A5C5XAR3</accession>
<keyword evidence="3" id="KW-1185">Reference proteome</keyword>
<dbReference type="Proteomes" id="UP000318053">
    <property type="component" value="Unassembled WGS sequence"/>
</dbReference>
<proteinExistence type="predicted"/>
<gene>
    <name evidence="2" type="ORF">CA85_39710</name>
</gene>
<dbReference type="AlphaFoldDB" id="A0A5C5XAR3"/>
<reference evidence="2 3" key="1">
    <citation type="submission" date="2019-02" db="EMBL/GenBank/DDBJ databases">
        <title>Deep-cultivation of Planctomycetes and their phenomic and genomic characterization uncovers novel biology.</title>
        <authorList>
            <person name="Wiegand S."/>
            <person name="Jogler M."/>
            <person name="Boedeker C."/>
            <person name="Pinto D."/>
            <person name="Vollmers J."/>
            <person name="Rivas-Marin E."/>
            <person name="Kohn T."/>
            <person name="Peeters S.H."/>
            <person name="Heuer A."/>
            <person name="Rast P."/>
            <person name="Oberbeckmann S."/>
            <person name="Bunk B."/>
            <person name="Jeske O."/>
            <person name="Meyerdierks A."/>
            <person name="Storesund J.E."/>
            <person name="Kallscheuer N."/>
            <person name="Luecker S."/>
            <person name="Lage O.M."/>
            <person name="Pohl T."/>
            <person name="Merkel B.J."/>
            <person name="Hornburger P."/>
            <person name="Mueller R.-W."/>
            <person name="Bruemmer F."/>
            <person name="Labrenz M."/>
            <person name="Spormann A.M."/>
            <person name="Op Den Camp H."/>
            <person name="Overmann J."/>
            <person name="Amann R."/>
            <person name="Jetten M.S.M."/>
            <person name="Mascher T."/>
            <person name="Medema M.H."/>
            <person name="Devos D.P."/>
            <person name="Kaster A.-K."/>
            <person name="Ovreas L."/>
            <person name="Rohde M."/>
            <person name="Galperin M.Y."/>
            <person name="Jogler C."/>
        </authorList>
    </citation>
    <scope>NUCLEOTIDE SEQUENCE [LARGE SCALE GENOMIC DNA]</scope>
    <source>
        <strain evidence="2 3">CA85</strain>
    </source>
</reference>
<organism evidence="2 3">
    <name type="scientific">Allorhodopirellula solitaria</name>
    <dbReference type="NCBI Taxonomy" id="2527987"/>
    <lineage>
        <taxon>Bacteria</taxon>
        <taxon>Pseudomonadati</taxon>
        <taxon>Planctomycetota</taxon>
        <taxon>Planctomycetia</taxon>
        <taxon>Pirellulales</taxon>
        <taxon>Pirellulaceae</taxon>
        <taxon>Allorhodopirellula</taxon>
    </lineage>
</organism>
<feature type="region of interest" description="Disordered" evidence="1">
    <location>
        <begin position="46"/>
        <end position="86"/>
    </location>
</feature>
<dbReference type="EMBL" id="SJPK01000011">
    <property type="protein sequence ID" value="TWT59275.1"/>
    <property type="molecule type" value="Genomic_DNA"/>
</dbReference>
<name>A0A5C5XAR3_9BACT</name>
<feature type="compositionally biased region" description="Polar residues" evidence="1">
    <location>
        <begin position="66"/>
        <end position="78"/>
    </location>
</feature>